<evidence type="ECO:0000313" key="2">
    <source>
        <dbReference type="Proteomes" id="UP000178313"/>
    </source>
</evidence>
<protein>
    <submittedName>
        <fullName evidence="1">Uncharacterized protein</fullName>
    </submittedName>
</protein>
<comment type="caution">
    <text evidence="1">The sequence shown here is derived from an EMBL/GenBank/DDBJ whole genome shotgun (WGS) entry which is preliminary data.</text>
</comment>
<organism evidence="1 2">
    <name type="scientific">Candidatus Woesebacteria bacterium RIFCSPHIGHO2_12_FULL_46_16</name>
    <dbReference type="NCBI Taxonomy" id="1802513"/>
    <lineage>
        <taxon>Bacteria</taxon>
        <taxon>Candidatus Woeseibacteriota</taxon>
    </lineage>
</organism>
<dbReference type="Proteomes" id="UP000178313">
    <property type="component" value="Unassembled WGS sequence"/>
</dbReference>
<sequence length="101" mass="11153">MSPENRHLRVVPQTELAGILTLDNVRLLKVFPSEDTNHVASLYEIKPTTPPNPIFTCSHCEEQGKFLIDHKGDGGEHTLYASCGEHSIPSFGMYLESVTSA</sequence>
<proteinExistence type="predicted"/>
<accession>A0A1F8AXD7</accession>
<dbReference type="AlphaFoldDB" id="A0A1F8AXD7"/>
<name>A0A1F8AXD7_9BACT</name>
<dbReference type="EMBL" id="MGGZ01000036">
    <property type="protein sequence ID" value="OGM56300.1"/>
    <property type="molecule type" value="Genomic_DNA"/>
</dbReference>
<reference evidence="1 2" key="1">
    <citation type="journal article" date="2016" name="Nat. Commun.">
        <title>Thousands of microbial genomes shed light on interconnected biogeochemical processes in an aquifer system.</title>
        <authorList>
            <person name="Anantharaman K."/>
            <person name="Brown C.T."/>
            <person name="Hug L.A."/>
            <person name="Sharon I."/>
            <person name="Castelle C.J."/>
            <person name="Probst A.J."/>
            <person name="Thomas B.C."/>
            <person name="Singh A."/>
            <person name="Wilkins M.J."/>
            <person name="Karaoz U."/>
            <person name="Brodie E.L."/>
            <person name="Williams K.H."/>
            <person name="Hubbard S.S."/>
            <person name="Banfield J.F."/>
        </authorList>
    </citation>
    <scope>NUCLEOTIDE SEQUENCE [LARGE SCALE GENOMIC DNA]</scope>
</reference>
<gene>
    <name evidence="1" type="ORF">A3E46_02405</name>
</gene>
<dbReference type="STRING" id="1802513.A3E46_02405"/>
<evidence type="ECO:0000313" key="1">
    <source>
        <dbReference type="EMBL" id="OGM56300.1"/>
    </source>
</evidence>